<sequence>MQPKSGHRILPKWTKSAIAAIAILSLTLATSGCSTGTVQATKDTEATKVAAKQTPTESLVLRVGFISSESKVPIGPEGWALEKNWLVPELKEFGISEVKFVPFVGGPPLNEAIAGNRLDLGMYGDTPALAGRSAGLKTVIINQNRVGNDAYLITKKNGAKTVEELKGEKVGVTKGTYLHRYLLGRLEKAGIAKDVKLVQVSTADSKAALERGDIAAYPFTIAIGLELIAQGYPAIDQAKNHKELVGSGVTVITEDFLKKNPRFAEKWEKIRLKALEDIKANPDAFYKFASRVSGYSEEVIKQAYPIELFTKEAFPTEGLQLLNSTKQFLADQKLLKTNFEIKEWQSPSS</sequence>
<gene>
    <name evidence="3" type="ORF">FEV09_02940</name>
</gene>
<dbReference type="PANTHER" id="PTHR30024:SF42">
    <property type="entry name" value="ALIPHATIC SULFONATES-BINDING PROTEIN-RELATED"/>
    <property type="match status" value="1"/>
</dbReference>
<dbReference type="PANTHER" id="PTHR30024">
    <property type="entry name" value="ALIPHATIC SULFONATES-BINDING PROTEIN-RELATED"/>
    <property type="match status" value="1"/>
</dbReference>
<evidence type="ECO:0000256" key="1">
    <source>
        <dbReference type="SAM" id="SignalP"/>
    </source>
</evidence>
<dbReference type="PROSITE" id="PS51257">
    <property type="entry name" value="PROKAR_LIPOPROTEIN"/>
    <property type="match status" value="1"/>
</dbReference>
<dbReference type="Gene3D" id="3.40.190.10">
    <property type="entry name" value="Periplasmic binding protein-like II"/>
    <property type="match status" value="2"/>
</dbReference>
<dbReference type="InterPro" id="IPR015168">
    <property type="entry name" value="SsuA/THI5"/>
</dbReference>
<keyword evidence="1" id="KW-0732">Signal</keyword>
<dbReference type="AlphaFoldDB" id="A0A9X4M871"/>
<comment type="caution">
    <text evidence="3">The sequence shown here is derived from an EMBL/GenBank/DDBJ whole genome shotgun (WGS) entry which is preliminary data.</text>
</comment>
<dbReference type="Pfam" id="PF09084">
    <property type="entry name" value="NMT1"/>
    <property type="match status" value="1"/>
</dbReference>
<accession>A0A9X4M871</accession>
<feature type="chain" id="PRO_5040772703" evidence="1">
    <location>
        <begin position="32"/>
        <end position="349"/>
    </location>
</feature>
<reference evidence="3" key="1">
    <citation type="submission" date="2019-05" db="EMBL/GenBank/DDBJ databases">
        <title>Whole genome sequencing of Pseudanabaena catenata USMAC16.</title>
        <authorList>
            <person name="Khan Z."/>
            <person name="Omar W.M."/>
            <person name="Convey P."/>
            <person name="Merican F."/>
            <person name="Najimudin N."/>
        </authorList>
    </citation>
    <scope>NUCLEOTIDE SEQUENCE</scope>
    <source>
        <strain evidence="3">USMAC16</strain>
    </source>
</reference>
<dbReference type="Proteomes" id="UP001152872">
    <property type="component" value="Unassembled WGS sequence"/>
</dbReference>
<name>A0A9X4M871_9CYAN</name>
<protein>
    <submittedName>
        <fullName evidence="3">ABC transporter substrate-binding protein</fullName>
    </submittedName>
</protein>
<feature type="domain" description="SsuA/THI5-like" evidence="2">
    <location>
        <begin position="110"/>
        <end position="284"/>
    </location>
</feature>
<evidence type="ECO:0000313" key="3">
    <source>
        <dbReference type="EMBL" id="MDG3493505.1"/>
    </source>
</evidence>
<keyword evidence="4" id="KW-1185">Reference proteome</keyword>
<feature type="signal peptide" evidence="1">
    <location>
        <begin position="1"/>
        <end position="31"/>
    </location>
</feature>
<evidence type="ECO:0000313" key="4">
    <source>
        <dbReference type="Proteomes" id="UP001152872"/>
    </source>
</evidence>
<proteinExistence type="predicted"/>
<dbReference type="SUPFAM" id="SSF53850">
    <property type="entry name" value="Periplasmic binding protein-like II"/>
    <property type="match status" value="1"/>
</dbReference>
<dbReference type="EMBL" id="VBTY01000013">
    <property type="protein sequence ID" value="MDG3493505.1"/>
    <property type="molecule type" value="Genomic_DNA"/>
</dbReference>
<organism evidence="3 4">
    <name type="scientific">Pseudanabaena catenata USMAC16</name>
    <dbReference type="NCBI Taxonomy" id="1855837"/>
    <lineage>
        <taxon>Bacteria</taxon>
        <taxon>Bacillati</taxon>
        <taxon>Cyanobacteriota</taxon>
        <taxon>Cyanophyceae</taxon>
        <taxon>Pseudanabaenales</taxon>
        <taxon>Pseudanabaenaceae</taxon>
        <taxon>Pseudanabaena</taxon>
    </lineage>
</organism>
<evidence type="ECO:0000259" key="2">
    <source>
        <dbReference type="Pfam" id="PF09084"/>
    </source>
</evidence>
<dbReference type="RefSeq" id="WP_009625544.1">
    <property type="nucleotide sequence ID" value="NZ_VBTY01000013.1"/>
</dbReference>